<feature type="modified residue" description="4-aspartylphosphate" evidence="1">
    <location>
        <position position="54"/>
    </location>
</feature>
<dbReference type="EMBL" id="SMGI01000001">
    <property type="protein sequence ID" value="TCK68889.1"/>
    <property type="molecule type" value="Genomic_DNA"/>
</dbReference>
<name>A0A4R1KX34_9FLAO</name>
<keyword evidence="1" id="KW-0597">Phosphoprotein</keyword>
<evidence type="ECO:0000259" key="2">
    <source>
        <dbReference type="PROSITE" id="PS50110"/>
    </source>
</evidence>
<dbReference type="PROSITE" id="PS50110">
    <property type="entry name" value="RESPONSE_REGULATORY"/>
    <property type="match status" value="1"/>
</dbReference>
<reference evidence="4 5" key="1">
    <citation type="journal article" date="2015" name="Stand. Genomic Sci.">
        <title>Genomic Encyclopedia of Bacterial and Archaeal Type Strains, Phase III: the genomes of soil and plant-associated and newly described type strains.</title>
        <authorList>
            <person name="Whitman W.B."/>
            <person name="Woyke T."/>
            <person name="Klenk H.P."/>
            <person name="Zhou Y."/>
            <person name="Lilburn T.G."/>
            <person name="Beck B.J."/>
            <person name="De Vos P."/>
            <person name="Vandamme P."/>
            <person name="Eisen J.A."/>
            <person name="Garrity G."/>
            <person name="Hugenholtz P."/>
            <person name="Kyrpides N.C."/>
        </authorList>
    </citation>
    <scope>NUCLEOTIDE SEQUENCE [LARGE SCALE GENOMIC DNA]</scope>
    <source>
        <strain evidence="4 5">CECT 8445</strain>
    </source>
</reference>
<evidence type="ECO:0000259" key="3">
    <source>
        <dbReference type="PROSITE" id="PS50930"/>
    </source>
</evidence>
<dbReference type="Proteomes" id="UP000295714">
    <property type="component" value="Unassembled WGS sequence"/>
</dbReference>
<dbReference type="InterPro" id="IPR001789">
    <property type="entry name" value="Sig_transdc_resp-reg_receiver"/>
</dbReference>
<gene>
    <name evidence="4" type="ORF">DFQ05_0399</name>
</gene>
<dbReference type="OrthoDB" id="2168082at2"/>
<dbReference type="Gene3D" id="2.40.50.1020">
    <property type="entry name" value="LytTr DNA-binding domain"/>
    <property type="match status" value="1"/>
</dbReference>
<organism evidence="4 5">
    <name type="scientific">Winogradskyella wandonensis</name>
    <dbReference type="NCBI Taxonomy" id="1442586"/>
    <lineage>
        <taxon>Bacteria</taxon>
        <taxon>Pseudomonadati</taxon>
        <taxon>Bacteroidota</taxon>
        <taxon>Flavobacteriia</taxon>
        <taxon>Flavobacteriales</taxon>
        <taxon>Flavobacteriaceae</taxon>
        <taxon>Winogradskyella</taxon>
    </lineage>
</organism>
<dbReference type="Pfam" id="PF04397">
    <property type="entry name" value="LytTR"/>
    <property type="match status" value="1"/>
</dbReference>
<feature type="domain" description="HTH LytTR-type" evidence="3">
    <location>
        <begin position="140"/>
        <end position="242"/>
    </location>
</feature>
<dbReference type="SMART" id="SM00448">
    <property type="entry name" value="REC"/>
    <property type="match status" value="1"/>
</dbReference>
<dbReference type="InterPro" id="IPR007492">
    <property type="entry name" value="LytTR_DNA-bd_dom"/>
</dbReference>
<dbReference type="GO" id="GO:0003677">
    <property type="term" value="F:DNA binding"/>
    <property type="evidence" value="ECO:0007669"/>
    <property type="project" value="InterPro"/>
</dbReference>
<evidence type="ECO:0000313" key="5">
    <source>
        <dbReference type="Proteomes" id="UP000295714"/>
    </source>
</evidence>
<dbReference type="InterPro" id="IPR046947">
    <property type="entry name" value="LytR-like"/>
</dbReference>
<dbReference type="SMART" id="SM00850">
    <property type="entry name" value="LytTR"/>
    <property type="match status" value="1"/>
</dbReference>
<accession>A0A4R1KX34</accession>
<proteinExistence type="predicted"/>
<dbReference type="AlphaFoldDB" id="A0A4R1KX34"/>
<comment type="caution">
    <text evidence="4">The sequence shown here is derived from an EMBL/GenBank/DDBJ whole genome shotgun (WGS) entry which is preliminary data.</text>
</comment>
<dbReference type="PROSITE" id="PS50930">
    <property type="entry name" value="HTH_LYTTR"/>
    <property type="match status" value="1"/>
</dbReference>
<dbReference type="Pfam" id="PF00072">
    <property type="entry name" value="Response_reg"/>
    <property type="match status" value="1"/>
</dbReference>
<dbReference type="RefSeq" id="WP_132703048.1">
    <property type="nucleotide sequence ID" value="NZ_SMGI01000001.1"/>
</dbReference>
<dbReference type="PANTHER" id="PTHR37299:SF1">
    <property type="entry name" value="STAGE 0 SPORULATION PROTEIN A HOMOLOG"/>
    <property type="match status" value="1"/>
</dbReference>
<evidence type="ECO:0000256" key="1">
    <source>
        <dbReference type="PROSITE-ProRule" id="PRU00169"/>
    </source>
</evidence>
<dbReference type="InterPro" id="IPR011006">
    <property type="entry name" value="CheY-like_superfamily"/>
</dbReference>
<dbReference type="PANTHER" id="PTHR37299">
    <property type="entry name" value="TRANSCRIPTIONAL REGULATOR-RELATED"/>
    <property type="match status" value="1"/>
</dbReference>
<evidence type="ECO:0000313" key="4">
    <source>
        <dbReference type="EMBL" id="TCK68889.1"/>
    </source>
</evidence>
<keyword evidence="5" id="KW-1185">Reference proteome</keyword>
<feature type="domain" description="Response regulatory" evidence="2">
    <location>
        <begin position="3"/>
        <end position="114"/>
    </location>
</feature>
<dbReference type="SUPFAM" id="SSF52172">
    <property type="entry name" value="CheY-like"/>
    <property type="match status" value="1"/>
</dbReference>
<dbReference type="GO" id="GO:0000156">
    <property type="term" value="F:phosphorelay response regulator activity"/>
    <property type="evidence" value="ECO:0007669"/>
    <property type="project" value="InterPro"/>
</dbReference>
<sequence length="242" mass="27811">MKKVVIIDDEASGRQLIKQYLEDYPELILLGEANNGVDAVKIINKFKPDLVFLDIQMPGMTGFDVLTHLEELPQIIFSTAYDQYALKAFEVHAVDYLLKPYTKERFKMAVDKLKENVQVNKARPLAESLLMDTPIYPERILVQSQNKLVTIAVEDVIRIEAYGDYSKLVTEAKTYVSNYGISTLEEKLNESIFIRIHRSSIINLNAVKELNKYTKSYDVTMKNGDVVRVSRGYMENIKKLMF</sequence>
<dbReference type="Gene3D" id="3.40.50.2300">
    <property type="match status" value="1"/>
</dbReference>
<protein>
    <submittedName>
        <fullName evidence="4">LytTR family two component transcriptional regulator</fullName>
    </submittedName>
</protein>